<dbReference type="PANTHER" id="PTHR24401">
    <property type="entry name" value="SI:CH211-243P7.3-RELATED"/>
    <property type="match status" value="1"/>
</dbReference>
<dbReference type="Pfam" id="PF20499">
    <property type="entry name" value="DUF6729"/>
    <property type="match status" value="1"/>
</dbReference>
<dbReference type="PANTHER" id="PTHR24401:SF29">
    <property type="entry name" value="SI:CH211-243P7.3-RELATED"/>
    <property type="match status" value="1"/>
</dbReference>
<feature type="domain" description="DUF6729" evidence="1">
    <location>
        <begin position="54"/>
        <end position="114"/>
    </location>
</feature>
<dbReference type="OrthoDB" id="8942218at2759"/>
<protein>
    <submittedName>
        <fullName evidence="2">Hypp90 protein</fullName>
    </submittedName>
</protein>
<gene>
    <name evidence="2" type="primary">Hypp90</name>
    <name evidence="2" type="ORF">BLAG_LOCUS256</name>
</gene>
<proteinExistence type="predicted"/>
<keyword evidence="3" id="KW-1185">Reference proteome</keyword>
<evidence type="ECO:0000259" key="1">
    <source>
        <dbReference type="Pfam" id="PF20499"/>
    </source>
</evidence>
<dbReference type="Proteomes" id="UP000838412">
    <property type="component" value="Chromosome 1"/>
</dbReference>
<evidence type="ECO:0000313" key="2">
    <source>
        <dbReference type="EMBL" id="CAH1226294.1"/>
    </source>
</evidence>
<sequence length="115" mass="13203">MLRYRLAGVEPPKLLNVDRDCCNTRTRVLFPGWDNLVIRLDVWHFMRRLSSACTRERTLGNSPTELRKQILEQHSETHLHRCLQCLTDCSHFITTPAELPSFAATPGMTGAPRTK</sequence>
<organism evidence="2 3">
    <name type="scientific">Branchiostoma lanceolatum</name>
    <name type="common">Common lancelet</name>
    <name type="synonym">Amphioxus lanceolatum</name>
    <dbReference type="NCBI Taxonomy" id="7740"/>
    <lineage>
        <taxon>Eukaryota</taxon>
        <taxon>Metazoa</taxon>
        <taxon>Chordata</taxon>
        <taxon>Cephalochordata</taxon>
        <taxon>Leptocardii</taxon>
        <taxon>Amphioxiformes</taxon>
        <taxon>Branchiostomatidae</taxon>
        <taxon>Branchiostoma</taxon>
    </lineage>
</organism>
<reference evidence="2" key="1">
    <citation type="submission" date="2022-01" db="EMBL/GenBank/DDBJ databases">
        <authorList>
            <person name="Braso-Vives M."/>
        </authorList>
    </citation>
    <scope>NUCLEOTIDE SEQUENCE</scope>
</reference>
<dbReference type="AlphaFoldDB" id="A0A8J9WBI6"/>
<evidence type="ECO:0000313" key="3">
    <source>
        <dbReference type="Proteomes" id="UP000838412"/>
    </source>
</evidence>
<accession>A0A8J9WBI6</accession>
<name>A0A8J9WBI6_BRALA</name>
<dbReference type="EMBL" id="OV696686">
    <property type="protein sequence ID" value="CAH1226294.1"/>
    <property type="molecule type" value="Genomic_DNA"/>
</dbReference>
<dbReference type="InterPro" id="IPR046616">
    <property type="entry name" value="DUF6729"/>
</dbReference>